<accession>A0A146M8N4</accession>
<protein>
    <submittedName>
        <fullName evidence="1">Uncharacterized protein</fullName>
    </submittedName>
</protein>
<dbReference type="EMBL" id="GDHC01003492">
    <property type="protein sequence ID" value="JAQ15137.1"/>
    <property type="molecule type" value="Transcribed_RNA"/>
</dbReference>
<proteinExistence type="predicted"/>
<organism evidence="1">
    <name type="scientific">Lygus hesperus</name>
    <name type="common">Western plant bug</name>
    <dbReference type="NCBI Taxonomy" id="30085"/>
    <lineage>
        <taxon>Eukaryota</taxon>
        <taxon>Metazoa</taxon>
        <taxon>Ecdysozoa</taxon>
        <taxon>Arthropoda</taxon>
        <taxon>Hexapoda</taxon>
        <taxon>Insecta</taxon>
        <taxon>Pterygota</taxon>
        <taxon>Neoptera</taxon>
        <taxon>Paraneoptera</taxon>
        <taxon>Hemiptera</taxon>
        <taxon>Heteroptera</taxon>
        <taxon>Panheteroptera</taxon>
        <taxon>Cimicomorpha</taxon>
        <taxon>Miridae</taxon>
        <taxon>Mirini</taxon>
        <taxon>Lygus</taxon>
    </lineage>
</organism>
<sequence length="236" mass="25838">MFQTLVGVVQRSYLPTPVVCSSPNRITFESVYVAGYVGWDGQHSSHHPAIQLYPINPTLLRAGTVGVDVVELPTDVKFIHLEFDSHIRQFFFPGQVVLLKGINPTGTCFHVNACWCSGYESQPHNHAQDEKVDAAKVVEGTDIQGSILCVQGPFIVQCSQLRRQDGTTASADTTASAGTTTFEDTVTQTHTYPVHVEMVERALTSVKEYGKIQTVIVLGPLLSPELPSSCGYSYHE</sequence>
<evidence type="ECO:0000313" key="1">
    <source>
        <dbReference type="EMBL" id="JAQ15137.1"/>
    </source>
</evidence>
<reference evidence="1" key="1">
    <citation type="journal article" date="2016" name="Gigascience">
        <title>De novo construction of an expanded transcriptome assembly for the western tarnished plant bug, Lygus hesperus.</title>
        <authorList>
            <person name="Tassone E.E."/>
            <person name="Geib S.M."/>
            <person name="Hall B."/>
            <person name="Fabrick J.A."/>
            <person name="Brent C.S."/>
            <person name="Hull J.J."/>
        </authorList>
    </citation>
    <scope>NUCLEOTIDE SEQUENCE</scope>
</reference>
<name>A0A146M8N4_LYGHE</name>
<dbReference type="AlphaFoldDB" id="A0A146M8N4"/>
<gene>
    <name evidence="1" type="ORF">g.12130</name>
</gene>